<comment type="caution">
    <text evidence="2">The sequence shown here is derived from an EMBL/GenBank/DDBJ whole genome shotgun (WGS) entry which is preliminary data.</text>
</comment>
<dbReference type="EMBL" id="BMQL01000032">
    <property type="protein sequence ID" value="GGR24121.1"/>
    <property type="molecule type" value="Genomic_DNA"/>
</dbReference>
<dbReference type="Pfam" id="PF00561">
    <property type="entry name" value="Abhydrolase_1"/>
    <property type="match status" value="1"/>
</dbReference>
<reference evidence="2" key="2">
    <citation type="submission" date="2020-09" db="EMBL/GenBank/DDBJ databases">
        <authorList>
            <person name="Sun Q."/>
            <person name="Ohkuma M."/>
        </authorList>
    </citation>
    <scope>NUCLEOTIDE SEQUENCE</scope>
    <source>
        <strain evidence="2">JCM 31311</strain>
    </source>
</reference>
<dbReference type="RefSeq" id="WP_189092256.1">
    <property type="nucleotide sequence ID" value="NZ_BMQL01000032.1"/>
</dbReference>
<dbReference type="InterPro" id="IPR000073">
    <property type="entry name" value="AB_hydrolase_1"/>
</dbReference>
<feature type="domain" description="AB hydrolase-1" evidence="1">
    <location>
        <begin position="24"/>
        <end position="279"/>
    </location>
</feature>
<protein>
    <submittedName>
        <fullName evidence="2">Alpha/beta hydrolase</fullName>
    </submittedName>
</protein>
<name>A0A918CH81_9DEIO</name>
<keyword evidence="3" id="KW-1185">Reference proteome</keyword>
<dbReference type="PANTHER" id="PTHR43798:SF33">
    <property type="entry name" value="HYDROLASE, PUTATIVE (AFU_ORTHOLOGUE AFUA_2G14860)-RELATED"/>
    <property type="match status" value="1"/>
</dbReference>
<evidence type="ECO:0000259" key="1">
    <source>
        <dbReference type="Pfam" id="PF00561"/>
    </source>
</evidence>
<evidence type="ECO:0000313" key="2">
    <source>
        <dbReference type="EMBL" id="GGR24121.1"/>
    </source>
</evidence>
<dbReference type="GO" id="GO:0046464">
    <property type="term" value="P:acylglycerol catabolic process"/>
    <property type="evidence" value="ECO:0007669"/>
    <property type="project" value="TreeGrafter"/>
</dbReference>
<reference evidence="2" key="1">
    <citation type="journal article" date="2014" name="Int. J. Syst. Evol. Microbiol.">
        <title>Complete genome sequence of Corynebacterium casei LMG S-19264T (=DSM 44701T), isolated from a smear-ripened cheese.</title>
        <authorList>
            <consortium name="US DOE Joint Genome Institute (JGI-PGF)"/>
            <person name="Walter F."/>
            <person name="Albersmeier A."/>
            <person name="Kalinowski J."/>
            <person name="Ruckert C."/>
        </authorList>
    </citation>
    <scope>NUCLEOTIDE SEQUENCE</scope>
    <source>
        <strain evidence="2">JCM 31311</strain>
    </source>
</reference>
<dbReference type="Gene3D" id="3.40.50.1820">
    <property type="entry name" value="alpha/beta hydrolase"/>
    <property type="match status" value="1"/>
</dbReference>
<evidence type="ECO:0000313" key="3">
    <source>
        <dbReference type="Proteomes" id="UP000603865"/>
    </source>
</evidence>
<sequence length="296" mass="32526">MTLQQLQTEKLSITYEVGGPSDGPVVLLLHGWPDDPRGWRVVAAKLQQAGYRTLTPYLRGFGPTQFLSSDTVRDGRGVALARDALDLLDALGVSRCAVIGHDWGARAAYTLAALAPERLTAIVGIALAFQPQARFTVPAFSQARRFWYQWFMTLDAGAEAVRADPVGFAKLQWDTWSPAGWYALAEFEQTAQSFRHPDWAEITLSAYRSRWQSEPLDAEYDVWQRHLETVAVLDVPTLMIQGGADTCDEPASSLGLEASFSAGYTRIVLDAVGHFPHREAPAQVTAAILAHLAPFV</sequence>
<dbReference type="InterPro" id="IPR029058">
    <property type="entry name" value="AB_hydrolase_fold"/>
</dbReference>
<dbReference type="GO" id="GO:0047372">
    <property type="term" value="F:monoacylglycerol lipase activity"/>
    <property type="evidence" value="ECO:0007669"/>
    <property type="project" value="TreeGrafter"/>
</dbReference>
<proteinExistence type="predicted"/>
<keyword evidence="2" id="KW-0378">Hydrolase</keyword>
<dbReference type="PANTHER" id="PTHR43798">
    <property type="entry name" value="MONOACYLGLYCEROL LIPASE"/>
    <property type="match status" value="1"/>
</dbReference>
<dbReference type="InterPro" id="IPR000639">
    <property type="entry name" value="Epox_hydrolase-like"/>
</dbReference>
<dbReference type="AlphaFoldDB" id="A0A918CH81"/>
<dbReference type="SUPFAM" id="SSF53474">
    <property type="entry name" value="alpha/beta-Hydrolases"/>
    <property type="match status" value="1"/>
</dbReference>
<dbReference type="Proteomes" id="UP000603865">
    <property type="component" value="Unassembled WGS sequence"/>
</dbReference>
<gene>
    <name evidence="2" type="ORF">GCM10008957_39900</name>
</gene>
<accession>A0A918CH81</accession>
<dbReference type="GO" id="GO:0016020">
    <property type="term" value="C:membrane"/>
    <property type="evidence" value="ECO:0007669"/>
    <property type="project" value="TreeGrafter"/>
</dbReference>
<dbReference type="InterPro" id="IPR050266">
    <property type="entry name" value="AB_hydrolase_sf"/>
</dbReference>
<organism evidence="2 3">
    <name type="scientific">Deinococcus ruber</name>
    <dbReference type="NCBI Taxonomy" id="1848197"/>
    <lineage>
        <taxon>Bacteria</taxon>
        <taxon>Thermotogati</taxon>
        <taxon>Deinococcota</taxon>
        <taxon>Deinococci</taxon>
        <taxon>Deinococcales</taxon>
        <taxon>Deinococcaceae</taxon>
        <taxon>Deinococcus</taxon>
    </lineage>
</organism>
<dbReference type="PRINTS" id="PR00412">
    <property type="entry name" value="EPOXHYDRLASE"/>
</dbReference>